<name>A0A286ACN1_9SPHI</name>
<dbReference type="RefSeq" id="WP_097133181.1">
    <property type="nucleotide sequence ID" value="NZ_OCMT01000004.1"/>
</dbReference>
<evidence type="ECO:0000313" key="1">
    <source>
        <dbReference type="EMBL" id="SOD19654.1"/>
    </source>
</evidence>
<proteinExistence type="predicted"/>
<dbReference type="OrthoDB" id="757707at2"/>
<organism evidence="1 2">
    <name type="scientific">Pedobacter xixiisoli</name>
    <dbReference type="NCBI Taxonomy" id="1476464"/>
    <lineage>
        <taxon>Bacteria</taxon>
        <taxon>Pseudomonadati</taxon>
        <taxon>Bacteroidota</taxon>
        <taxon>Sphingobacteriia</taxon>
        <taxon>Sphingobacteriales</taxon>
        <taxon>Sphingobacteriaceae</taxon>
        <taxon>Pedobacter</taxon>
    </lineage>
</organism>
<keyword evidence="2" id="KW-1185">Reference proteome</keyword>
<evidence type="ECO:0000313" key="2">
    <source>
        <dbReference type="Proteomes" id="UP000219281"/>
    </source>
</evidence>
<sequence length="209" mass="24268">MQHHNFDVDIVIPSSKQKVKITAEAIEVNQTRIACGDVAAVKYGVSLIGPVKKPTKKKYTIDVKSKDGKSVSVQFESSKVEELLEEDHTYYYIMSGLWQYVKKHLVNDFIEKLNNQEKLEVGAAKFDYKGFEVSYKTWFLGKTKTAILPWSQIKYFLDKGVLHIQDMYDRKKNINVSLHDDWNAVVLNTLLHYLSQEHRKEKLERGEKI</sequence>
<dbReference type="Proteomes" id="UP000219281">
    <property type="component" value="Unassembled WGS sequence"/>
</dbReference>
<dbReference type="AlphaFoldDB" id="A0A286ACN1"/>
<dbReference type="EMBL" id="OCMT01000004">
    <property type="protein sequence ID" value="SOD19654.1"/>
    <property type="molecule type" value="Genomic_DNA"/>
</dbReference>
<reference evidence="2" key="1">
    <citation type="submission" date="2017-09" db="EMBL/GenBank/DDBJ databases">
        <authorList>
            <person name="Varghese N."/>
            <person name="Submissions S."/>
        </authorList>
    </citation>
    <scope>NUCLEOTIDE SEQUENCE [LARGE SCALE GENOMIC DNA]</scope>
    <source>
        <strain evidence="2">CGMCC 1.12803</strain>
    </source>
</reference>
<accession>A0A286ACN1</accession>
<protein>
    <submittedName>
        <fullName evidence="1">Uncharacterized protein</fullName>
    </submittedName>
</protein>
<gene>
    <name evidence="1" type="ORF">SAMN06297358_3359</name>
</gene>